<keyword evidence="1" id="KW-1133">Transmembrane helix</keyword>
<evidence type="ECO:0000313" key="3">
    <source>
        <dbReference type="Proteomes" id="UP001549921"/>
    </source>
</evidence>
<evidence type="ECO:0000313" key="2">
    <source>
        <dbReference type="EMBL" id="KAL0839714.1"/>
    </source>
</evidence>
<reference evidence="2 3" key="1">
    <citation type="submission" date="2024-06" db="EMBL/GenBank/DDBJ databases">
        <title>A chromosome-level genome assembly of beet webworm, Loxostege sticticalis.</title>
        <authorList>
            <person name="Zhang Y."/>
        </authorList>
    </citation>
    <scope>NUCLEOTIDE SEQUENCE [LARGE SCALE GENOMIC DNA]</scope>
    <source>
        <strain evidence="2">AQ028</strain>
        <tissue evidence="2">Male pupae</tissue>
    </source>
</reference>
<organism evidence="2 3">
    <name type="scientific">Loxostege sticticalis</name>
    <name type="common">Beet webworm moth</name>
    <dbReference type="NCBI Taxonomy" id="481309"/>
    <lineage>
        <taxon>Eukaryota</taxon>
        <taxon>Metazoa</taxon>
        <taxon>Ecdysozoa</taxon>
        <taxon>Arthropoda</taxon>
        <taxon>Hexapoda</taxon>
        <taxon>Insecta</taxon>
        <taxon>Pterygota</taxon>
        <taxon>Neoptera</taxon>
        <taxon>Endopterygota</taxon>
        <taxon>Lepidoptera</taxon>
        <taxon>Glossata</taxon>
        <taxon>Ditrysia</taxon>
        <taxon>Pyraloidea</taxon>
        <taxon>Crambidae</taxon>
        <taxon>Pyraustinae</taxon>
        <taxon>Loxostege</taxon>
    </lineage>
</organism>
<protein>
    <recommendedName>
        <fullName evidence="4">Gustatory receptor</fullName>
    </recommendedName>
</protein>
<dbReference type="Proteomes" id="UP001549921">
    <property type="component" value="Unassembled WGS sequence"/>
</dbReference>
<keyword evidence="1" id="KW-0812">Transmembrane</keyword>
<accession>A0ABD0T8M0</accession>
<proteinExistence type="predicted"/>
<comment type="caution">
    <text evidence="2">The sequence shown here is derived from an EMBL/GenBank/DDBJ whole genome shotgun (WGS) entry which is preliminary data.</text>
</comment>
<feature type="transmembrane region" description="Helical" evidence="1">
    <location>
        <begin position="146"/>
        <end position="176"/>
    </location>
</feature>
<dbReference type="EMBL" id="JBEDNZ010000008">
    <property type="protein sequence ID" value="KAL0839714.1"/>
    <property type="molecule type" value="Genomic_DNA"/>
</dbReference>
<gene>
    <name evidence="2" type="ORF">ABMA28_016361</name>
</gene>
<sequence length="396" mass="45453">MIGPEFTSKSEVESNLSKTFSFSRTVQLLMGMCRINVKNGSASSPTVYQKAYTLVIAMFTIGLYYTMFATYLNKYLVNTNLYHACELITSMHLLAYLMNLTHVRFINNSDNVDFFISMQKLDCCMDLDQNKCVNEVLRQINNLSTVLLLFFTITLVIIATVGATLPVIVTVSAFTFSELSIILEFNHITNLMVYYTCRIRFVNSIIANHSIRISKYESQDTLLYSKQLMKELAAKTHDLRYSDVDVYLHEIFKNFSKCQNLYQFQMFLFTCKFIIGSAVYLNIVVTGLPLNLIGNLEWVSVVSFVATNLFVALFMSIRCEIFLREVVETKQLCITILSMYTDGPIREKARKMLKLAEASPPRFSVYGMWNIEGRFLLYLFSIITAVMLTELQLLLL</sequence>
<evidence type="ECO:0000256" key="1">
    <source>
        <dbReference type="SAM" id="Phobius"/>
    </source>
</evidence>
<name>A0ABD0T8M0_LOXSC</name>
<evidence type="ECO:0008006" key="4">
    <source>
        <dbReference type="Google" id="ProtNLM"/>
    </source>
</evidence>
<keyword evidence="1" id="KW-0472">Membrane</keyword>
<dbReference type="AlphaFoldDB" id="A0ABD0T8M0"/>
<feature type="transmembrane region" description="Helical" evidence="1">
    <location>
        <begin position="51"/>
        <end position="72"/>
    </location>
</feature>
<feature type="transmembrane region" description="Helical" evidence="1">
    <location>
        <begin position="375"/>
        <end position="395"/>
    </location>
</feature>
<feature type="transmembrane region" description="Helical" evidence="1">
    <location>
        <begin position="298"/>
        <end position="317"/>
    </location>
</feature>
<feature type="transmembrane region" description="Helical" evidence="1">
    <location>
        <begin position="266"/>
        <end position="286"/>
    </location>
</feature>